<keyword evidence="2" id="KW-1185">Reference proteome</keyword>
<dbReference type="Proteomes" id="UP000308600">
    <property type="component" value="Unassembled WGS sequence"/>
</dbReference>
<proteinExistence type="predicted"/>
<evidence type="ECO:0000313" key="1">
    <source>
        <dbReference type="EMBL" id="TFK76314.1"/>
    </source>
</evidence>
<gene>
    <name evidence="1" type="ORF">BDN72DRAFT_885086</name>
</gene>
<evidence type="ECO:0000313" key="2">
    <source>
        <dbReference type="Proteomes" id="UP000308600"/>
    </source>
</evidence>
<reference evidence="1 2" key="1">
    <citation type="journal article" date="2019" name="Nat. Ecol. Evol.">
        <title>Megaphylogeny resolves global patterns of mushroom evolution.</title>
        <authorList>
            <person name="Varga T."/>
            <person name="Krizsan K."/>
            <person name="Foldi C."/>
            <person name="Dima B."/>
            <person name="Sanchez-Garcia M."/>
            <person name="Sanchez-Ramirez S."/>
            <person name="Szollosi G.J."/>
            <person name="Szarkandi J.G."/>
            <person name="Papp V."/>
            <person name="Albert L."/>
            <person name="Andreopoulos W."/>
            <person name="Angelini C."/>
            <person name="Antonin V."/>
            <person name="Barry K.W."/>
            <person name="Bougher N.L."/>
            <person name="Buchanan P."/>
            <person name="Buyck B."/>
            <person name="Bense V."/>
            <person name="Catcheside P."/>
            <person name="Chovatia M."/>
            <person name="Cooper J."/>
            <person name="Damon W."/>
            <person name="Desjardin D."/>
            <person name="Finy P."/>
            <person name="Geml J."/>
            <person name="Haridas S."/>
            <person name="Hughes K."/>
            <person name="Justo A."/>
            <person name="Karasinski D."/>
            <person name="Kautmanova I."/>
            <person name="Kiss B."/>
            <person name="Kocsube S."/>
            <person name="Kotiranta H."/>
            <person name="LaButti K.M."/>
            <person name="Lechner B.E."/>
            <person name="Liimatainen K."/>
            <person name="Lipzen A."/>
            <person name="Lukacs Z."/>
            <person name="Mihaltcheva S."/>
            <person name="Morgado L.N."/>
            <person name="Niskanen T."/>
            <person name="Noordeloos M.E."/>
            <person name="Ohm R.A."/>
            <person name="Ortiz-Santana B."/>
            <person name="Ovrebo C."/>
            <person name="Racz N."/>
            <person name="Riley R."/>
            <person name="Savchenko A."/>
            <person name="Shiryaev A."/>
            <person name="Soop K."/>
            <person name="Spirin V."/>
            <person name="Szebenyi C."/>
            <person name="Tomsovsky M."/>
            <person name="Tulloss R.E."/>
            <person name="Uehling J."/>
            <person name="Grigoriev I.V."/>
            <person name="Vagvolgyi C."/>
            <person name="Papp T."/>
            <person name="Martin F.M."/>
            <person name="Miettinen O."/>
            <person name="Hibbett D.S."/>
            <person name="Nagy L.G."/>
        </authorList>
    </citation>
    <scope>NUCLEOTIDE SEQUENCE [LARGE SCALE GENOMIC DNA]</scope>
    <source>
        <strain evidence="1 2">NL-1719</strain>
    </source>
</reference>
<dbReference type="EMBL" id="ML208260">
    <property type="protein sequence ID" value="TFK76314.1"/>
    <property type="molecule type" value="Genomic_DNA"/>
</dbReference>
<organism evidence="1 2">
    <name type="scientific">Pluteus cervinus</name>
    <dbReference type="NCBI Taxonomy" id="181527"/>
    <lineage>
        <taxon>Eukaryota</taxon>
        <taxon>Fungi</taxon>
        <taxon>Dikarya</taxon>
        <taxon>Basidiomycota</taxon>
        <taxon>Agaricomycotina</taxon>
        <taxon>Agaricomycetes</taxon>
        <taxon>Agaricomycetidae</taxon>
        <taxon>Agaricales</taxon>
        <taxon>Pluteineae</taxon>
        <taxon>Pluteaceae</taxon>
        <taxon>Pluteus</taxon>
    </lineage>
</organism>
<sequence>MTSTTSKTKESPHIVIVGAGIGGISTAIALKKRLNYTNFTIYEKASSIGGTWRDNTYPGCGSDVPGHWYSLSTELNPYWSTYYVGHEEILAYWERLWTKYELGSHTKFNTTVQESIWDADKQQYTIELESEGVDGSTTTTTNTKARSFVTAEILFFAVGAFSIPLYPKDIQGVENFRGPVWHSARWRHDIELRDKRVGVIGNGCSGAQLIPEIAVDRTTQIVNFCRTPQWYIPRLNVKYSPWIKWMFAHVPFLLRWYRNSIMIRSDLIYLAFRKKTAPWFRAVFTDYMKHKIPKAQLERMTPKFSPGCKRMIVDPGYLKSLKQENVDVRWDTIEGVEQDGIRLQTGELVPLDVLIFATGFSVNSMDLKVKGSKGLTTKEYWDSQGGPTGYVGTCMPGFPNLFTVMGPNTATGHASIIFTQEAQIEYALHLVKPVVKGYAKSFEVKAGACEKYNSWLQKRLESSVWTECDSYYQWGRNNRTKIFGNFPGPVSLFWWLTRSARWEDFESVEAEAWARRRRLGMAIGTGLLLALDSPLEATVKRVLESVLGLFGIVHVQ</sequence>
<name>A0ACD3BE55_9AGAR</name>
<protein>
    <submittedName>
        <fullName evidence="1">FAD/NAD-binding domain-containing protein</fullName>
    </submittedName>
</protein>
<accession>A0ACD3BE55</accession>